<evidence type="ECO:0000313" key="3">
    <source>
        <dbReference type="Proteomes" id="UP001418222"/>
    </source>
</evidence>
<accession>A0AAP0FXA8</accession>
<dbReference type="SUPFAM" id="SSF56112">
    <property type="entry name" value="Protein kinase-like (PK-like)"/>
    <property type="match status" value="1"/>
</dbReference>
<dbReference type="EMBL" id="JBBWWQ010000018">
    <property type="protein sequence ID" value="KAK8921831.1"/>
    <property type="molecule type" value="Genomic_DNA"/>
</dbReference>
<dbReference type="InterPro" id="IPR001245">
    <property type="entry name" value="Ser-Thr/Tyr_kinase_cat_dom"/>
</dbReference>
<feature type="domain" description="Protein kinase" evidence="1">
    <location>
        <begin position="1"/>
        <end position="103"/>
    </location>
</feature>
<dbReference type="GO" id="GO:0004672">
    <property type="term" value="F:protein kinase activity"/>
    <property type="evidence" value="ECO:0007669"/>
    <property type="project" value="InterPro"/>
</dbReference>
<comment type="caution">
    <text evidence="2">The sequence shown here is derived from an EMBL/GenBank/DDBJ whole genome shotgun (WGS) entry which is preliminary data.</text>
</comment>
<keyword evidence="2" id="KW-0675">Receptor</keyword>
<reference evidence="2 3" key="1">
    <citation type="journal article" date="2022" name="Nat. Plants">
        <title>Genomes of leafy and leafless Platanthera orchids illuminate the evolution of mycoheterotrophy.</title>
        <authorList>
            <person name="Li M.H."/>
            <person name="Liu K.W."/>
            <person name="Li Z."/>
            <person name="Lu H.C."/>
            <person name="Ye Q.L."/>
            <person name="Zhang D."/>
            <person name="Wang J.Y."/>
            <person name="Li Y.F."/>
            <person name="Zhong Z.M."/>
            <person name="Liu X."/>
            <person name="Yu X."/>
            <person name="Liu D.K."/>
            <person name="Tu X.D."/>
            <person name="Liu B."/>
            <person name="Hao Y."/>
            <person name="Liao X.Y."/>
            <person name="Jiang Y.T."/>
            <person name="Sun W.H."/>
            <person name="Chen J."/>
            <person name="Chen Y.Q."/>
            <person name="Ai Y."/>
            <person name="Zhai J.W."/>
            <person name="Wu S.S."/>
            <person name="Zhou Z."/>
            <person name="Hsiao Y.Y."/>
            <person name="Wu W.L."/>
            <person name="Chen Y.Y."/>
            <person name="Lin Y.F."/>
            <person name="Hsu J.L."/>
            <person name="Li C.Y."/>
            <person name="Wang Z.W."/>
            <person name="Zhao X."/>
            <person name="Zhong W.Y."/>
            <person name="Ma X.K."/>
            <person name="Ma L."/>
            <person name="Huang J."/>
            <person name="Chen G.Z."/>
            <person name="Huang M.Z."/>
            <person name="Huang L."/>
            <person name="Peng D.H."/>
            <person name="Luo Y.B."/>
            <person name="Zou S.Q."/>
            <person name="Chen S.P."/>
            <person name="Lan S."/>
            <person name="Tsai W.C."/>
            <person name="Van de Peer Y."/>
            <person name="Liu Z.J."/>
        </authorList>
    </citation>
    <scope>NUCLEOTIDE SEQUENCE [LARGE SCALE GENOMIC DNA]</scope>
    <source>
        <strain evidence="2">Lor287</strain>
    </source>
</reference>
<keyword evidence="3" id="KW-1185">Reference proteome</keyword>
<dbReference type="Pfam" id="PF07714">
    <property type="entry name" value="PK_Tyr_Ser-Thr"/>
    <property type="match status" value="1"/>
</dbReference>
<keyword evidence="2" id="KW-0418">Kinase</keyword>
<organism evidence="2 3">
    <name type="scientific">Platanthera zijinensis</name>
    <dbReference type="NCBI Taxonomy" id="2320716"/>
    <lineage>
        <taxon>Eukaryota</taxon>
        <taxon>Viridiplantae</taxon>
        <taxon>Streptophyta</taxon>
        <taxon>Embryophyta</taxon>
        <taxon>Tracheophyta</taxon>
        <taxon>Spermatophyta</taxon>
        <taxon>Magnoliopsida</taxon>
        <taxon>Liliopsida</taxon>
        <taxon>Asparagales</taxon>
        <taxon>Orchidaceae</taxon>
        <taxon>Orchidoideae</taxon>
        <taxon>Orchideae</taxon>
        <taxon>Orchidinae</taxon>
        <taxon>Platanthera</taxon>
    </lineage>
</organism>
<dbReference type="InterPro" id="IPR000719">
    <property type="entry name" value="Prot_kinase_dom"/>
</dbReference>
<name>A0AAP0FXA8_9ASPA</name>
<dbReference type="InterPro" id="IPR011009">
    <property type="entry name" value="Kinase-like_dom_sf"/>
</dbReference>
<sequence>MDPEYVITQELTEKSDIYSYGVLLLELVTGRRAIQDGKNIINWSQKFLLSDSKQHELVDPVIADSFDFEQLQVVVEVIQWCTHREGLVRPSIKQVLRMLLECLDPVNHGVAEAAWPQRTLRDVTCNPHGYADPRSHSRATPRSLAPAFLCEESLCELCEDNISTAAIARRGLSGHQPPVVQRWPPAFHRSNPPRRLLQLHIFHAPSSALLLPYINCIGGSVDFFSVVGTD</sequence>
<proteinExistence type="predicted"/>
<protein>
    <submittedName>
        <fullName evidence="2">Receptor-like protein kinase</fullName>
    </submittedName>
</protein>
<dbReference type="Gene3D" id="1.10.510.10">
    <property type="entry name" value="Transferase(Phosphotransferase) domain 1"/>
    <property type="match status" value="1"/>
</dbReference>
<evidence type="ECO:0000259" key="1">
    <source>
        <dbReference type="PROSITE" id="PS50011"/>
    </source>
</evidence>
<dbReference type="PANTHER" id="PTHR47987">
    <property type="entry name" value="OS08G0249100 PROTEIN"/>
    <property type="match status" value="1"/>
</dbReference>
<evidence type="ECO:0000313" key="2">
    <source>
        <dbReference type="EMBL" id="KAK8921831.1"/>
    </source>
</evidence>
<dbReference type="Proteomes" id="UP001418222">
    <property type="component" value="Unassembled WGS sequence"/>
</dbReference>
<dbReference type="PROSITE" id="PS50011">
    <property type="entry name" value="PROTEIN_KINASE_DOM"/>
    <property type="match status" value="1"/>
</dbReference>
<dbReference type="GO" id="GO:0005524">
    <property type="term" value="F:ATP binding"/>
    <property type="evidence" value="ECO:0007669"/>
    <property type="project" value="InterPro"/>
</dbReference>
<dbReference type="AlphaFoldDB" id="A0AAP0FXA8"/>
<gene>
    <name evidence="2" type="ORF">KSP39_PZI020036</name>
</gene>
<keyword evidence="2" id="KW-0808">Transferase</keyword>
<dbReference type="InterPro" id="IPR046958">
    <property type="entry name" value="RBK1/2/STUNTED"/>
</dbReference>